<dbReference type="InterPro" id="IPR018062">
    <property type="entry name" value="HTH_AraC-typ_CS"/>
</dbReference>
<evidence type="ECO:0000256" key="2">
    <source>
        <dbReference type="ARBA" id="ARBA00023125"/>
    </source>
</evidence>
<evidence type="ECO:0000313" key="7">
    <source>
        <dbReference type="Proteomes" id="UP001143474"/>
    </source>
</evidence>
<dbReference type="SMART" id="SM00342">
    <property type="entry name" value="HTH_ARAC"/>
    <property type="match status" value="1"/>
</dbReference>
<evidence type="ECO:0000256" key="4">
    <source>
        <dbReference type="SAM" id="MobiDB-lite"/>
    </source>
</evidence>
<keyword evidence="1" id="KW-0805">Transcription regulation</keyword>
<feature type="region of interest" description="Disordered" evidence="4">
    <location>
        <begin position="307"/>
        <end position="327"/>
    </location>
</feature>
<protein>
    <submittedName>
        <fullName evidence="6">AraC family transcriptional regulator</fullName>
    </submittedName>
</protein>
<reference evidence="6" key="2">
    <citation type="submission" date="2023-01" db="EMBL/GenBank/DDBJ databases">
        <authorList>
            <person name="Sun Q."/>
            <person name="Evtushenko L."/>
        </authorList>
    </citation>
    <scope>NUCLEOTIDE SEQUENCE</scope>
    <source>
        <strain evidence="6">VKM Ac-2007</strain>
    </source>
</reference>
<dbReference type="RefSeq" id="WP_271216124.1">
    <property type="nucleotide sequence ID" value="NZ_BAAAVD010000006.1"/>
</dbReference>
<name>A0A9W6HWZ5_9ACTN</name>
<dbReference type="InterPro" id="IPR032783">
    <property type="entry name" value="AraC_lig"/>
</dbReference>
<dbReference type="EMBL" id="BSEV01000001">
    <property type="protein sequence ID" value="GLK07597.1"/>
    <property type="molecule type" value="Genomic_DNA"/>
</dbReference>
<dbReference type="Gene3D" id="1.10.10.60">
    <property type="entry name" value="Homeodomain-like"/>
    <property type="match status" value="2"/>
</dbReference>
<dbReference type="Proteomes" id="UP001143474">
    <property type="component" value="Unassembled WGS sequence"/>
</dbReference>
<comment type="caution">
    <text evidence="6">The sequence shown here is derived from an EMBL/GenBank/DDBJ whole genome shotgun (WGS) entry which is preliminary data.</text>
</comment>
<dbReference type="PROSITE" id="PS00041">
    <property type="entry name" value="HTH_ARAC_FAMILY_1"/>
    <property type="match status" value="1"/>
</dbReference>
<dbReference type="PROSITE" id="PS01124">
    <property type="entry name" value="HTH_ARAC_FAMILY_2"/>
    <property type="match status" value="1"/>
</dbReference>
<dbReference type="PANTHER" id="PTHR46796">
    <property type="entry name" value="HTH-TYPE TRANSCRIPTIONAL ACTIVATOR RHAS-RELATED"/>
    <property type="match status" value="1"/>
</dbReference>
<keyword evidence="2" id="KW-0238">DNA-binding</keyword>
<dbReference type="InterPro" id="IPR020449">
    <property type="entry name" value="Tscrpt_reg_AraC-type_HTH"/>
</dbReference>
<evidence type="ECO:0000256" key="3">
    <source>
        <dbReference type="ARBA" id="ARBA00023163"/>
    </source>
</evidence>
<dbReference type="GO" id="GO:0003700">
    <property type="term" value="F:DNA-binding transcription factor activity"/>
    <property type="evidence" value="ECO:0007669"/>
    <property type="project" value="InterPro"/>
</dbReference>
<keyword evidence="7" id="KW-1185">Reference proteome</keyword>
<dbReference type="Pfam" id="PF12852">
    <property type="entry name" value="Cupin_6"/>
    <property type="match status" value="1"/>
</dbReference>
<dbReference type="InterPro" id="IPR009057">
    <property type="entry name" value="Homeodomain-like_sf"/>
</dbReference>
<evidence type="ECO:0000313" key="6">
    <source>
        <dbReference type="EMBL" id="GLK07597.1"/>
    </source>
</evidence>
<dbReference type="AlphaFoldDB" id="A0A9W6HWZ5"/>
<dbReference type="Pfam" id="PF12833">
    <property type="entry name" value="HTH_18"/>
    <property type="match status" value="1"/>
</dbReference>
<feature type="domain" description="HTH araC/xylS-type" evidence="5">
    <location>
        <begin position="216"/>
        <end position="314"/>
    </location>
</feature>
<dbReference type="GO" id="GO:0043565">
    <property type="term" value="F:sequence-specific DNA binding"/>
    <property type="evidence" value="ECO:0007669"/>
    <property type="project" value="InterPro"/>
</dbReference>
<dbReference type="PANTHER" id="PTHR46796:SF7">
    <property type="entry name" value="ARAC FAMILY TRANSCRIPTIONAL REGULATOR"/>
    <property type="match status" value="1"/>
</dbReference>
<dbReference type="PRINTS" id="PR00032">
    <property type="entry name" value="HTHARAC"/>
</dbReference>
<gene>
    <name evidence="6" type="ORF">GCM10017600_10020</name>
</gene>
<proteinExistence type="predicted"/>
<reference evidence="6" key="1">
    <citation type="journal article" date="2014" name="Int. J. Syst. Evol. Microbiol.">
        <title>Complete genome sequence of Corynebacterium casei LMG S-19264T (=DSM 44701T), isolated from a smear-ripened cheese.</title>
        <authorList>
            <consortium name="US DOE Joint Genome Institute (JGI-PGF)"/>
            <person name="Walter F."/>
            <person name="Albersmeier A."/>
            <person name="Kalinowski J."/>
            <person name="Ruckert C."/>
        </authorList>
    </citation>
    <scope>NUCLEOTIDE SEQUENCE</scope>
    <source>
        <strain evidence="6">VKM Ac-2007</strain>
    </source>
</reference>
<evidence type="ECO:0000256" key="1">
    <source>
        <dbReference type="ARBA" id="ARBA00023015"/>
    </source>
</evidence>
<sequence length="327" mass="35994">MPSVARAFPPPADLLGEALHLLRLTGTLYCRAELTAPWGVDIPALEGFMTFQVVTAGHCWLEVDGAEPRLLRQGSLTLIPHGVPHRMRSSPQADTEPLFEIPVEQVSDCYEIMRHGGGGDLTHVTYGVVRFDHVVAQRLVSQLPTVLQIDTWDDAGWLHSTLRLITREALSLRPGGETVITRLADVLVIQAIRSWLDSAPEANQGWLAALRDEQVGRALASMHRAPEREWSVAALAREAGMSRSAFSARFTDLVGESAMRYLAQWRMQLARTHLRQTPEPLSVVARRFGYQSEAAFSRAYKRAFGVSPGSARRPEVAPTVPTGPPVG</sequence>
<dbReference type="SUPFAM" id="SSF46689">
    <property type="entry name" value="Homeodomain-like"/>
    <property type="match status" value="2"/>
</dbReference>
<evidence type="ECO:0000259" key="5">
    <source>
        <dbReference type="PROSITE" id="PS01124"/>
    </source>
</evidence>
<keyword evidence="3" id="KW-0804">Transcription</keyword>
<dbReference type="InterPro" id="IPR018060">
    <property type="entry name" value="HTH_AraC"/>
</dbReference>
<accession>A0A9W6HWZ5</accession>
<organism evidence="6 7">
    <name type="scientific">Streptosporangium carneum</name>
    <dbReference type="NCBI Taxonomy" id="47481"/>
    <lineage>
        <taxon>Bacteria</taxon>
        <taxon>Bacillati</taxon>
        <taxon>Actinomycetota</taxon>
        <taxon>Actinomycetes</taxon>
        <taxon>Streptosporangiales</taxon>
        <taxon>Streptosporangiaceae</taxon>
        <taxon>Streptosporangium</taxon>
    </lineage>
</organism>
<dbReference type="InterPro" id="IPR050204">
    <property type="entry name" value="AraC_XylS_family_regulators"/>
</dbReference>